<dbReference type="Proteomes" id="UP000190074">
    <property type="component" value="Unassembled WGS sequence"/>
</dbReference>
<organism evidence="2 3">
    <name type="scientific">Mycobacteroides abscessus subsp. massiliense</name>
    <dbReference type="NCBI Taxonomy" id="1962118"/>
    <lineage>
        <taxon>Bacteria</taxon>
        <taxon>Bacillati</taxon>
        <taxon>Actinomycetota</taxon>
        <taxon>Actinomycetes</taxon>
        <taxon>Mycobacteriales</taxon>
        <taxon>Mycobacteriaceae</taxon>
        <taxon>Mycobacteroides</taxon>
        <taxon>Mycobacteroides abscessus</taxon>
    </lineage>
</organism>
<evidence type="ECO:0000313" key="3">
    <source>
        <dbReference type="Proteomes" id="UP000190074"/>
    </source>
</evidence>
<proteinExistence type="predicted"/>
<name>A0A1U1LTJ2_9MYCO</name>
<keyword evidence="1" id="KW-0732">Signal</keyword>
<reference evidence="2 3" key="1">
    <citation type="submission" date="2016-11" db="EMBL/GenBank/DDBJ databases">
        <authorList>
            <consortium name="Pathogen Informatics"/>
        </authorList>
    </citation>
    <scope>NUCLEOTIDE SEQUENCE [LARGE SCALE GENOMIC DNA]</scope>
    <source>
        <strain evidence="2 3">911</strain>
    </source>
</reference>
<feature type="chain" id="PRO_5039166345" description="Liporotein LppU" evidence="1">
    <location>
        <begin position="18"/>
        <end position="185"/>
    </location>
</feature>
<dbReference type="AlphaFoldDB" id="A0A1U1LTJ2"/>
<evidence type="ECO:0000313" key="2">
    <source>
        <dbReference type="EMBL" id="SKL51782.1"/>
    </source>
</evidence>
<protein>
    <recommendedName>
        <fullName evidence="4">Liporotein LppU</fullName>
    </recommendedName>
</protein>
<dbReference type="EMBL" id="FVGW01000001">
    <property type="protein sequence ID" value="SKL51782.1"/>
    <property type="molecule type" value="Genomic_DNA"/>
</dbReference>
<dbReference type="PROSITE" id="PS51257">
    <property type="entry name" value="PROKAR_LIPOPROTEIN"/>
    <property type="match status" value="1"/>
</dbReference>
<evidence type="ECO:0008006" key="4">
    <source>
        <dbReference type="Google" id="ProtNLM"/>
    </source>
</evidence>
<gene>
    <name evidence="2" type="ORF">SAMEA2259716_00869</name>
</gene>
<accession>A0A1U1LTJ2</accession>
<feature type="signal peptide" evidence="1">
    <location>
        <begin position="1"/>
        <end position="17"/>
    </location>
</feature>
<sequence>MAIKLACAVLAVAAATAACNGADSPAVTPKATPQQAFDQIPGQFPEQAPGIPGASIAPVGACVSLDGPSTAAKLKVVDCGSPSNGYRVIQRVPTPAECPADVDHKFYMYPDEGEFTACLDYAWSANDCLSIGKVTAVRAACDDASKPKREKPLNLVLNTTTNADCPTGGFPHPVRRFTVCTETQK</sequence>
<evidence type="ECO:0000256" key="1">
    <source>
        <dbReference type="SAM" id="SignalP"/>
    </source>
</evidence>
<dbReference type="RefSeq" id="WP_236745758.1">
    <property type="nucleotide sequence ID" value="NZ_FVGW01000001.1"/>
</dbReference>